<gene>
    <name evidence="1" type="ORF">ODALV1_LOCUS26802</name>
</gene>
<feature type="non-terminal residue" evidence="1">
    <location>
        <position position="1"/>
    </location>
</feature>
<keyword evidence="2" id="KW-1185">Reference proteome</keyword>
<accession>A0ABP1RWJ6</accession>
<protein>
    <submittedName>
        <fullName evidence="1">Uncharacterized protein</fullName>
    </submittedName>
</protein>
<comment type="caution">
    <text evidence="1">The sequence shown here is derived from an EMBL/GenBank/DDBJ whole genome shotgun (WGS) entry which is preliminary data.</text>
</comment>
<proteinExistence type="predicted"/>
<evidence type="ECO:0000313" key="1">
    <source>
        <dbReference type="EMBL" id="CAL8137177.1"/>
    </source>
</evidence>
<dbReference type="EMBL" id="CAXLJM020000114">
    <property type="protein sequence ID" value="CAL8137177.1"/>
    <property type="molecule type" value="Genomic_DNA"/>
</dbReference>
<dbReference type="Proteomes" id="UP001642540">
    <property type="component" value="Unassembled WGS sequence"/>
</dbReference>
<sequence>EDVLGDKPNSLDYSLGSSSGRRRMLRGVHRSLLIPVASSRNAFGTPQYTKASSLFGFGG</sequence>
<name>A0ABP1RWJ6_9HEXA</name>
<organism evidence="1 2">
    <name type="scientific">Orchesella dallaii</name>
    <dbReference type="NCBI Taxonomy" id="48710"/>
    <lineage>
        <taxon>Eukaryota</taxon>
        <taxon>Metazoa</taxon>
        <taxon>Ecdysozoa</taxon>
        <taxon>Arthropoda</taxon>
        <taxon>Hexapoda</taxon>
        <taxon>Collembola</taxon>
        <taxon>Entomobryomorpha</taxon>
        <taxon>Entomobryoidea</taxon>
        <taxon>Orchesellidae</taxon>
        <taxon>Orchesellinae</taxon>
        <taxon>Orchesella</taxon>
    </lineage>
</organism>
<reference evidence="1 2" key="1">
    <citation type="submission" date="2024-08" db="EMBL/GenBank/DDBJ databases">
        <authorList>
            <person name="Cucini C."/>
            <person name="Frati F."/>
        </authorList>
    </citation>
    <scope>NUCLEOTIDE SEQUENCE [LARGE SCALE GENOMIC DNA]</scope>
</reference>
<evidence type="ECO:0000313" key="2">
    <source>
        <dbReference type="Proteomes" id="UP001642540"/>
    </source>
</evidence>